<dbReference type="InterPro" id="IPR022842">
    <property type="entry name" value="RNAP_Rpo3/Rpb3/RPAC1"/>
</dbReference>
<protein>
    <recommendedName>
        <fullName evidence="4">DNA-directed RNA polymerase subunit Rpo3</fullName>
        <ecNumber evidence="4">2.7.7.6</ecNumber>
    </recommendedName>
    <alternativeName>
        <fullName evidence="4">DNA-directed RNA polymerase subunit D</fullName>
    </alternativeName>
</protein>
<evidence type="ECO:0000313" key="7">
    <source>
        <dbReference type="Proteomes" id="UP000009375"/>
    </source>
</evidence>
<comment type="cofactor">
    <cofactor evidence="4">
        <name>[3Fe-4S] cluster</name>
        <dbReference type="ChEBI" id="CHEBI:21137"/>
    </cofactor>
    <text evidence="4">Binds 1 [3Fe-4S] cluster.</text>
</comment>
<evidence type="ECO:0000256" key="1">
    <source>
        <dbReference type="ARBA" id="ARBA00022478"/>
    </source>
</evidence>
<dbReference type="PANTHER" id="PTHR11800:SF2">
    <property type="entry name" value="DNA-DIRECTED RNA POLYMERASE II SUBUNIT RPB3"/>
    <property type="match status" value="1"/>
</dbReference>
<dbReference type="GO" id="GO:0046983">
    <property type="term" value="F:protein dimerization activity"/>
    <property type="evidence" value="ECO:0007669"/>
    <property type="project" value="InterPro"/>
</dbReference>
<dbReference type="Proteomes" id="UP000009375">
    <property type="component" value="Unassembled WGS sequence"/>
</dbReference>
<dbReference type="NCBIfam" id="NF001988">
    <property type="entry name" value="PRK00783.1"/>
    <property type="match status" value="1"/>
</dbReference>
<feature type="binding site" evidence="4">
    <location>
        <position position="193"/>
    </location>
    <ligand>
        <name>[3Fe-4S] cluster</name>
        <dbReference type="ChEBI" id="CHEBI:21137"/>
    </ligand>
</feature>
<evidence type="ECO:0000256" key="2">
    <source>
        <dbReference type="ARBA" id="ARBA00023163"/>
    </source>
</evidence>
<keyword evidence="4" id="KW-0548">Nucleotidyltransferase</keyword>
<dbReference type="GO" id="GO:0005737">
    <property type="term" value="C:cytoplasm"/>
    <property type="evidence" value="ECO:0007669"/>
    <property type="project" value="UniProtKB-SubCell"/>
</dbReference>
<comment type="catalytic activity">
    <reaction evidence="4">
        <text>RNA(n) + a ribonucleoside 5'-triphosphate = RNA(n+1) + diphosphate</text>
        <dbReference type="Rhea" id="RHEA:21248"/>
        <dbReference type="Rhea" id="RHEA-COMP:14527"/>
        <dbReference type="Rhea" id="RHEA-COMP:17342"/>
        <dbReference type="ChEBI" id="CHEBI:33019"/>
        <dbReference type="ChEBI" id="CHEBI:61557"/>
        <dbReference type="ChEBI" id="CHEBI:140395"/>
        <dbReference type="EC" id="2.7.7.6"/>
    </reaction>
</comment>
<reference evidence="6 7" key="1">
    <citation type="journal article" date="2010" name="Proc. Natl. Acad. Sci. U.S.A.">
        <title>Enigmatic, ultrasmall, uncultivated Archaea.</title>
        <authorList>
            <person name="Baker B.J."/>
            <person name="Comolli L.R."/>
            <person name="Dick G.J."/>
            <person name="Hauser L.J."/>
            <person name="Hyatt D."/>
            <person name="Dill B.D."/>
            <person name="Land M.L."/>
            <person name="Verberkmoes N.C."/>
            <person name="Hettich R.L."/>
            <person name="Banfield J.F."/>
        </authorList>
    </citation>
    <scope>NUCLEOTIDE SEQUENCE [LARGE SCALE GENOMIC DNA]</scope>
</reference>
<dbReference type="GO" id="GO:0051538">
    <property type="term" value="F:3 iron, 4 sulfur cluster binding"/>
    <property type="evidence" value="ECO:0007669"/>
    <property type="project" value="UniProtKB-KW"/>
</dbReference>
<keyword evidence="4" id="KW-0411">Iron-sulfur</keyword>
<keyword evidence="4" id="KW-0963">Cytoplasm</keyword>
<keyword evidence="4" id="KW-0408">Iron</keyword>
<dbReference type="GO" id="GO:0006351">
    <property type="term" value="P:DNA-templated transcription"/>
    <property type="evidence" value="ECO:0007669"/>
    <property type="project" value="UniProtKB-UniRule"/>
</dbReference>
<feature type="binding site" evidence="4">
    <location>
        <position position="196"/>
    </location>
    <ligand>
        <name>[3Fe-4S] cluster</name>
        <dbReference type="ChEBI" id="CHEBI:21137"/>
    </ligand>
</feature>
<dbReference type="EC" id="2.7.7.6" evidence="4"/>
<dbReference type="SUPFAM" id="SSF55257">
    <property type="entry name" value="RBP11-like subunits of RNA polymerase"/>
    <property type="match status" value="1"/>
</dbReference>
<dbReference type="Gene3D" id="3.30.1360.10">
    <property type="entry name" value="RNA polymerase, RBP11-like subunit"/>
    <property type="match status" value="1"/>
</dbReference>
<sequence>MKAEIVETKDNTAKILLEDFKVSMVNALRRSIINGVNTLTIEDVKIYKNTSFMYDEILASRLGLIPIKTPIELKGKGKFSFKLKEMGPKAVHASDLVPSDKDVVPAISDMLIINLKDGEAIDLEAETAWGNGADHSKFTPAHVFYHFYPKITIPNSKVKGAAKIASLCPVDILDGEKDTLSVKKGKLSDCILCKACEDYAGSDVISISSQNDKMIFEIESWGQLSVKEILNEAVSTLEEEVKEIAEKI</sequence>
<dbReference type="AlphaFoldDB" id="D2EFK1"/>
<keyword evidence="2 4" id="KW-0804">Transcription</keyword>
<keyword evidence="4" id="KW-0003">3Fe-4S</keyword>
<dbReference type="GO" id="GO:0046872">
    <property type="term" value="F:metal ion binding"/>
    <property type="evidence" value="ECO:0007669"/>
    <property type="project" value="UniProtKB-KW"/>
</dbReference>
<keyword evidence="4" id="KW-0479">Metal-binding</keyword>
<feature type="domain" description="DNA-directed RNA polymerase RpoA/D/Rpb3-type" evidence="5">
    <location>
        <begin position="12"/>
        <end position="247"/>
    </location>
</feature>
<dbReference type="Pfam" id="PF01000">
    <property type="entry name" value="RNA_pol_A_bac"/>
    <property type="match status" value="1"/>
</dbReference>
<evidence type="ECO:0000313" key="6">
    <source>
        <dbReference type="EMBL" id="EEZ92898.1"/>
    </source>
</evidence>
<dbReference type="SMART" id="SM00662">
    <property type="entry name" value="RPOLD"/>
    <property type="match status" value="1"/>
</dbReference>
<dbReference type="GO" id="GO:0003677">
    <property type="term" value="F:DNA binding"/>
    <property type="evidence" value="ECO:0007669"/>
    <property type="project" value="UniProtKB-UniRule"/>
</dbReference>
<dbReference type="EMBL" id="GG730046">
    <property type="protein sequence ID" value="EEZ92898.1"/>
    <property type="molecule type" value="Genomic_DNA"/>
</dbReference>
<evidence type="ECO:0000256" key="4">
    <source>
        <dbReference type="HAMAP-Rule" id="MF_00320"/>
    </source>
</evidence>
<dbReference type="InterPro" id="IPR036643">
    <property type="entry name" value="RNApol_insert_sf"/>
</dbReference>
<name>D2EFK1_PARA4</name>
<evidence type="ECO:0000256" key="3">
    <source>
        <dbReference type="ARBA" id="ARBA00025804"/>
    </source>
</evidence>
<dbReference type="InterPro" id="IPR011262">
    <property type="entry name" value="DNA-dir_RNA_pol_insert"/>
</dbReference>
<dbReference type="SUPFAM" id="SSF56553">
    <property type="entry name" value="Insert subdomain of RNA polymerase alpha subunit"/>
    <property type="match status" value="1"/>
</dbReference>
<keyword evidence="1 4" id="KW-0240">DNA-directed RNA polymerase</keyword>
<dbReference type="InterPro" id="IPR036603">
    <property type="entry name" value="RBP11-like"/>
</dbReference>
<organism evidence="6 7">
    <name type="scientific">Candidatus Parvarchaeum acidiphilum ARMAN-4</name>
    <dbReference type="NCBI Taxonomy" id="662760"/>
    <lineage>
        <taxon>Archaea</taxon>
        <taxon>Candidatus Parvarchaeota</taxon>
        <taxon>Candidatus Parvarchaeum</taxon>
    </lineage>
</organism>
<dbReference type="InterPro" id="IPR011263">
    <property type="entry name" value="DNA-dir_RNA_pol_RpoA/D/Rpb3"/>
</dbReference>
<evidence type="ECO:0000259" key="5">
    <source>
        <dbReference type="SMART" id="SM00662"/>
    </source>
</evidence>
<accession>D2EFK1</accession>
<dbReference type="GO" id="GO:0000428">
    <property type="term" value="C:DNA-directed RNA polymerase complex"/>
    <property type="evidence" value="ECO:0007669"/>
    <property type="project" value="UniProtKB-KW"/>
</dbReference>
<comment type="function">
    <text evidence="4">DNA-dependent RNA polymerase (RNAP) catalyzes the transcription of DNA into RNA using the four ribonucleoside triphosphates as substrates.</text>
</comment>
<keyword evidence="4" id="KW-0808">Transferase</keyword>
<proteinExistence type="inferred from homology"/>
<dbReference type="InterPro" id="IPR050518">
    <property type="entry name" value="Rpo3/RPB3_RNA_Pol_subunit"/>
</dbReference>
<feature type="binding site" evidence="4">
    <location>
        <position position="190"/>
    </location>
    <ligand>
        <name>[3Fe-4S] cluster</name>
        <dbReference type="ChEBI" id="CHEBI:21137"/>
    </ligand>
</feature>
<comment type="subcellular location">
    <subcellularLocation>
        <location evidence="4">Cytoplasm</location>
    </subcellularLocation>
</comment>
<gene>
    <name evidence="4" type="primary">rpo3</name>
    <name evidence="4" type="synonym">rpoD</name>
    <name evidence="6" type="ORF">BJBARM4_0519</name>
</gene>
<comment type="subunit">
    <text evidence="4">Part of the RNA polymerase complex.</text>
</comment>
<dbReference type="Gene3D" id="3.30.70.3110">
    <property type="match status" value="1"/>
</dbReference>
<dbReference type="GO" id="GO:0003899">
    <property type="term" value="F:DNA-directed RNA polymerase activity"/>
    <property type="evidence" value="ECO:0007669"/>
    <property type="project" value="UniProtKB-UniRule"/>
</dbReference>
<dbReference type="PANTHER" id="PTHR11800">
    <property type="entry name" value="DNA-DIRECTED RNA POLYMERASE"/>
    <property type="match status" value="1"/>
</dbReference>
<dbReference type="Pfam" id="PF01193">
    <property type="entry name" value="RNA_pol_L"/>
    <property type="match status" value="1"/>
</dbReference>
<dbReference type="Gene3D" id="2.170.120.12">
    <property type="entry name" value="DNA-directed RNA polymerase, insert domain"/>
    <property type="match status" value="1"/>
</dbReference>
<comment type="similarity">
    <text evidence="3 4">Belongs to the archaeal Rpo3/eukaryotic RPB3 RNA polymerase subunit family.</text>
</comment>
<dbReference type="HAMAP" id="MF_00320">
    <property type="entry name" value="RNApol_arch_Rpo3"/>
    <property type="match status" value="1"/>
</dbReference>